<feature type="domain" description="Amino acid transporter transmembrane" evidence="6">
    <location>
        <begin position="53"/>
        <end position="448"/>
    </location>
</feature>
<reference evidence="8" key="1">
    <citation type="submission" date="2023-01" db="EMBL/GenBank/DDBJ databases">
        <title>Key to firefly adult light organ development and bioluminescence: homeobox transcription factors regulate luciferase expression and transportation to peroxisome.</title>
        <authorList>
            <person name="Fu X."/>
        </authorList>
    </citation>
    <scope>NUCLEOTIDE SEQUENCE [LARGE SCALE GENOMIC DNA]</scope>
</reference>
<keyword evidence="2 5" id="KW-0812">Transmembrane</keyword>
<dbReference type="Pfam" id="PF01490">
    <property type="entry name" value="Aa_trans"/>
    <property type="match status" value="1"/>
</dbReference>
<evidence type="ECO:0000256" key="2">
    <source>
        <dbReference type="ARBA" id="ARBA00022692"/>
    </source>
</evidence>
<evidence type="ECO:0000313" key="8">
    <source>
        <dbReference type="Proteomes" id="UP001353858"/>
    </source>
</evidence>
<evidence type="ECO:0000313" key="7">
    <source>
        <dbReference type="EMBL" id="KAK4873508.1"/>
    </source>
</evidence>
<feature type="transmembrane region" description="Helical" evidence="5">
    <location>
        <begin position="146"/>
        <end position="165"/>
    </location>
</feature>
<dbReference type="AlphaFoldDB" id="A0AAN7SL97"/>
<organism evidence="7 8">
    <name type="scientific">Aquatica leii</name>
    <dbReference type="NCBI Taxonomy" id="1421715"/>
    <lineage>
        <taxon>Eukaryota</taxon>
        <taxon>Metazoa</taxon>
        <taxon>Ecdysozoa</taxon>
        <taxon>Arthropoda</taxon>
        <taxon>Hexapoda</taxon>
        <taxon>Insecta</taxon>
        <taxon>Pterygota</taxon>
        <taxon>Neoptera</taxon>
        <taxon>Endopterygota</taxon>
        <taxon>Coleoptera</taxon>
        <taxon>Polyphaga</taxon>
        <taxon>Elateriformia</taxon>
        <taxon>Elateroidea</taxon>
        <taxon>Lampyridae</taxon>
        <taxon>Luciolinae</taxon>
        <taxon>Aquatica</taxon>
    </lineage>
</organism>
<keyword evidence="3 5" id="KW-1133">Transmembrane helix</keyword>
<dbReference type="PANTHER" id="PTHR22950:SF349">
    <property type="entry name" value="AMINO ACID TRANSPORTER TRANSMEMBRANE DOMAIN-CONTAINING PROTEIN"/>
    <property type="match status" value="1"/>
</dbReference>
<feature type="transmembrane region" description="Helical" evidence="5">
    <location>
        <begin position="180"/>
        <end position="199"/>
    </location>
</feature>
<dbReference type="GO" id="GO:0015179">
    <property type="term" value="F:L-amino acid transmembrane transporter activity"/>
    <property type="evidence" value="ECO:0007669"/>
    <property type="project" value="TreeGrafter"/>
</dbReference>
<comment type="subcellular location">
    <subcellularLocation>
        <location evidence="1">Membrane</location>
        <topology evidence="1">Multi-pass membrane protein</topology>
    </subcellularLocation>
</comment>
<keyword evidence="4 5" id="KW-0472">Membrane</keyword>
<comment type="caution">
    <text evidence="7">The sequence shown here is derived from an EMBL/GenBank/DDBJ whole genome shotgun (WGS) entry which is preliminary data.</text>
</comment>
<dbReference type="GO" id="GO:0005774">
    <property type="term" value="C:vacuolar membrane"/>
    <property type="evidence" value="ECO:0007669"/>
    <property type="project" value="TreeGrafter"/>
</dbReference>
<dbReference type="Proteomes" id="UP001353858">
    <property type="component" value="Unassembled WGS sequence"/>
</dbReference>
<feature type="transmembrane region" description="Helical" evidence="5">
    <location>
        <begin position="206"/>
        <end position="226"/>
    </location>
</feature>
<evidence type="ECO:0000256" key="1">
    <source>
        <dbReference type="ARBA" id="ARBA00004141"/>
    </source>
</evidence>
<dbReference type="PANTHER" id="PTHR22950">
    <property type="entry name" value="AMINO ACID TRANSPORTER"/>
    <property type="match status" value="1"/>
</dbReference>
<dbReference type="EMBL" id="JARPUR010000007">
    <property type="protein sequence ID" value="KAK4873508.1"/>
    <property type="molecule type" value="Genomic_DNA"/>
</dbReference>
<feature type="transmembrane region" description="Helical" evidence="5">
    <location>
        <begin position="246"/>
        <end position="264"/>
    </location>
</feature>
<evidence type="ECO:0000256" key="4">
    <source>
        <dbReference type="ARBA" id="ARBA00023136"/>
    </source>
</evidence>
<sequence length="458" mass="51119">MEMQTFKNYKNNNGKNDINLETHSPLVINEEKKFTFKNLDEYDSDVKYPTNYAETLMHLFKGNVGPGIFAMGHAVKNSGVVLGSFLILLLGLICLHCEHLLVDASNHVKQSLHLHRNPDFAPTVELCFATGPPKLQNLAPYMRKTVNLFLCMTQLGFCCVYFVFISSNIKQIMDYYNFEYSIHLHMAFILVPILCSCVVRNLKYITPLSTLANVCMVFGIVVTLYYTCQKPFQDVDNVAKPEQLPLFFGTALYAFEGIGLVLPLQNEMKKPKQFGSPLGVLNIGLTAVIILFILTGVFSYLHYGEQIQGSVSLNLPKEDILAQSVKVIIPLGVLLSFALQFYIPIDIMFPVVQNYLGPFKKPAFAEIVFRIIFVLITFTLAEIIPFLDLFISLVGAFCSTAIALIFPPVLEIVTKSSLSKLTVWVVVKNCVIIGTGLLGCVTGTYESIRLIARAFKGS</sequence>
<accession>A0AAN7SL97</accession>
<keyword evidence="8" id="KW-1185">Reference proteome</keyword>
<proteinExistence type="predicted"/>
<dbReference type="InterPro" id="IPR013057">
    <property type="entry name" value="AA_transpt_TM"/>
</dbReference>
<gene>
    <name evidence="7" type="ORF">RN001_015537</name>
</gene>
<feature type="transmembrane region" description="Helical" evidence="5">
    <location>
        <begin position="276"/>
        <end position="300"/>
    </location>
</feature>
<feature type="transmembrane region" description="Helical" evidence="5">
    <location>
        <begin position="320"/>
        <end position="343"/>
    </location>
</feature>
<feature type="transmembrane region" description="Helical" evidence="5">
    <location>
        <begin position="80"/>
        <end position="102"/>
    </location>
</feature>
<evidence type="ECO:0000256" key="3">
    <source>
        <dbReference type="ARBA" id="ARBA00022989"/>
    </source>
</evidence>
<name>A0AAN7SL97_9COLE</name>
<evidence type="ECO:0000259" key="6">
    <source>
        <dbReference type="Pfam" id="PF01490"/>
    </source>
</evidence>
<feature type="transmembrane region" description="Helical" evidence="5">
    <location>
        <begin position="363"/>
        <end position="384"/>
    </location>
</feature>
<protein>
    <recommendedName>
        <fullName evidence="6">Amino acid transporter transmembrane domain-containing protein</fullName>
    </recommendedName>
</protein>
<feature type="transmembrane region" description="Helical" evidence="5">
    <location>
        <begin position="390"/>
        <end position="410"/>
    </location>
</feature>
<evidence type="ECO:0000256" key="5">
    <source>
        <dbReference type="SAM" id="Phobius"/>
    </source>
</evidence>